<reference evidence="5" key="1">
    <citation type="journal article" date="2010" name="Nat. Biotechnol.">
        <title>Draft genome sequence of the oilseed species Ricinus communis.</title>
        <authorList>
            <person name="Chan A.P."/>
            <person name="Crabtree J."/>
            <person name="Zhao Q."/>
            <person name="Lorenzi H."/>
            <person name="Orvis J."/>
            <person name="Puiu D."/>
            <person name="Melake-Berhan A."/>
            <person name="Jones K.M."/>
            <person name="Redman J."/>
            <person name="Chen G."/>
            <person name="Cahoon E.B."/>
            <person name="Gedil M."/>
            <person name="Stanke M."/>
            <person name="Haas B.J."/>
            <person name="Wortman J.R."/>
            <person name="Fraser-Liggett C.M."/>
            <person name="Ravel J."/>
            <person name="Rabinowicz P.D."/>
        </authorList>
    </citation>
    <scope>NUCLEOTIDE SEQUENCE [LARGE SCALE GENOMIC DNA]</scope>
    <source>
        <strain evidence="5">cv. Hale</strain>
    </source>
</reference>
<dbReference type="EC" id="1.3.1.74" evidence="4"/>
<dbReference type="Pfam" id="PF00107">
    <property type="entry name" value="ADH_zinc_N"/>
    <property type="match status" value="1"/>
</dbReference>
<keyword evidence="1 4" id="KW-0560">Oxidoreductase</keyword>
<accession>B9SUZ7</accession>
<feature type="domain" description="Alcohol dehydrogenase-like C-terminal" evidence="2">
    <location>
        <begin position="170"/>
        <end position="222"/>
    </location>
</feature>
<dbReference type="InParanoid" id="B9SUZ7"/>
<dbReference type="Proteomes" id="UP000008311">
    <property type="component" value="Unassembled WGS sequence"/>
</dbReference>
<evidence type="ECO:0000313" key="4">
    <source>
        <dbReference type="EMBL" id="EEF32565.1"/>
    </source>
</evidence>
<organism evidence="4 5">
    <name type="scientific">Ricinus communis</name>
    <name type="common">Castor bean</name>
    <dbReference type="NCBI Taxonomy" id="3988"/>
    <lineage>
        <taxon>Eukaryota</taxon>
        <taxon>Viridiplantae</taxon>
        <taxon>Streptophyta</taxon>
        <taxon>Embryophyta</taxon>
        <taxon>Tracheophyta</taxon>
        <taxon>Spermatophyta</taxon>
        <taxon>Magnoliopsida</taxon>
        <taxon>eudicotyledons</taxon>
        <taxon>Gunneridae</taxon>
        <taxon>Pentapetalae</taxon>
        <taxon>rosids</taxon>
        <taxon>fabids</taxon>
        <taxon>Malpighiales</taxon>
        <taxon>Euphorbiaceae</taxon>
        <taxon>Acalyphoideae</taxon>
        <taxon>Acalypheae</taxon>
        <taxon>Ricinus</taxon>
    </lineage>
</organism>
<dbReference type="InterPro" id="IPR041694">
    <property type="entry name" value="ADH_N_2"/>
</dbReference>
<dbReference type="eggNOG" id="KOG1196">
    <property type="taxonomic scope" value="Eukaryota"/>
</dbReference>
<evidence type="ECO:0000259" key="3">
    <source>
        <dbReference type="Pfam" id="PF16884"/>
    </source>
</evidence>
<dbReference type="InterPro" id="IPR045010">
    <property type="entry name" value="MDR_fam"/>
</dbReference>
<gene>
    <name evidence="4" type="ORF">RCOM_0605910</name>
</gene>
<dbReference type="AlphaFoldDB" id="B9SUZ7"/>
<dbReference type="PANTHER" id="PTHR43205:SF32">
    <property type="entry name" value="2-ALKENAL REDUCTASE (NADP(+)-DEPENDENT)-LIKE"/>
    <property type="match status" value="1"/>
</dbReference>
<proteinExistence type="predicted"/>
<dbReference type="EMBL" id="EQ974158">
    <property type="protein sequence ID" value="EEF32565.1"/>
    <property type="molecule type" value="Genomic_DNA"/>
</dbReference>
<dbReference type="InterPro" id="IPR011032">
    <property type="entry name" value="GroES-like_sf"/>
</dbReference>
<name>B9SUZ7_RICCO</name>
<dbReference type="SUPFAM" id="SSF51735">
    <property type="entry name" value="NAD(P)-binding Rossmann-fold domains"/>
    <property type="match status" value="1"/>
</dbReference>
<dbReference type="InterPro" id="IPR013149">
    <property type="entry name" value="ADH-like_C"/>
</dbReference>
<dbReference type="InterPro" id="IPR036291">
    <property type="entry name" value="NAD(P)-bd_dom_sf"/>
</dbReference>
<dbReference type="Pfam" id="PF16884">
    <property type="entry name" value="ADH_N_2"/>
    <property type="match status" value="1"/>
</dbReference>
<dbReference type="GO" id="GO:0032440">
    <property type="term" value="F:2-alkenal reductase [NAD(P)H] activity"/>
    <property type="evidence" value="ECO:0000318"/>
    <property type="project" value="GO_Central"/>
</dbReference>
<dbReference type="SUPFAM" id="SSF50129">
    <property type="entry name" value="GroES-like"/>
    <property type="match status" value="1"/>
</dbReference>
<sequence length="274" mass="30594">MASENVVSNKQVICREEITGLPKESDMHITTITISLEVPQGLEAVLVKNLYLSCDPYMRGVKDKKQDRLFYSFSIDSPVVGYGVAKVIDSGSPDFKVGELVWVPTKWEEYSLLTNLDTLVRIQHTDVPLSYYTGLLGMPGHTTYIGFYEICAPKKGDRVFISSTYGDIDQIVGQMAKLMGCYVVGSAGSKEKVDLLKGKLGFDDAFNYKEEHDLDATLKRRGKMLDPVLLNIRLQGRIAASGMISQYDLAQPDGITNLMQMVYKRIKMQGFSSF</sequence>
<protein>
    <submittedName>
        <fullName evidence="4">Alcohol dehydrogenase, putative</fullName>
        <ecNumber evidence="4">1.3.1.74</ecNumber>
    </submittedName>
</protein>
<dbReference type="PANTHER" id="PTHR43205">
    <property type="entry name" value="PROSTAGLANDIN REDUCTASE"/>
    <property type="match status" value="1"/>
</dbReference>
<dbReference type="Gene3D" id="3.40.50.720">
    <property type="entry name" value="NAD(P)-binding Rossmann-like Domain"/>
    <property type="match status" value="1"/>
</dbReference>
<evidence type="ECO:0000259" key="2">
    <source>
        <dbReference type="Pfam" id="PF00107"/>
    </source>
</evidence>
<evidence type="ECO:0000256" key="1">
    <source>
        <dbReference type="ARBA" id="ARBA00023002"/>
    </source>
</evidence>
<feature type="domain" description="Oxidoreductase N-terminal" evidence="3">
    <location>
        <begin position="10"/>
        <end position="114"/>
    </location>
</feature>
<evidence type="ECO:0000313" key="5">
    <source>
        <dbReference type="Proteomes" id="UP000008311"/>
    </source>
</evidence>
<dbReference type="Gene3D" id="3.90.180.10">
    <property type="entry name" value="Medium-chain alcohol dehydrogenases, catalytic domain"/>
    <property type="match status" value="1"/>
</dbReference>
<keyword evidence="5" id="KW-1185">Reference proteome</keyword>